<protein>
    <submittedName>
        <fullName evidence="11">DNA-binding response OmpR family regulator</fullName>
    </submittedName>
</protein>
<evidence type="ECO:0000259" key="9">
    <source>
        <dbReference type="PROSITE" id="PS50110"/>
    </source>
</evidence>
<evidence type="ECO:0000256" key="1">
    <source>
        <dbReference type="ARBA" id="ARBA00004496"/>
    </source>
</evidence>
<evidence type="ECO:0000313" key="12">
    <source>
        <dbReference type="Proteomes" id="UP000823486"/>
    </source>
</evidence>
<dbReference type="Gene3D" id="6.10.250.690">
    <property type="match status" value="1"/>
</dbReference>
<keyword evidence="2 7" id="KW-0597">Phosphoprotein</keyword>
<evidence type="ECO:0000256" key="3">
    <source>
        <dbReference type="ARBA" id="ARBA00023012"/>
    </source>
</evidence>
<evidence type="ECO:0000256" key="5">
    <source>
        <dbReference type="ARBA" id="ARBA00023125"/>
    </source>
</evidence>
<dbReference type="InterPro" id="IPR016032">
    <property type="entry name" value="Sig_transdc_resp-reg_C-effctor"/>
</dbReference>
<name>A0ABS2QH32_9BACI</name>
<feature type="domain" description="Response regulatory" evidence="9">
    <location>
        <begin position="3"/>
        <end position="116"/>
    </location>
</feature>
<accession>A0ABS2QH32</accession>
<dbReference type="SUPFAM" id="SSF46894">
    <property type="entry name" value="C-terminal effector domain of the bipartite response regulators"/>
    <property type="match status" value="1"/>
</dbReference>
<dbReference type="PANTHER" id="PTHR48111">
    <property type="entry name" value="REGULATOR OF RPOS"/>
    <property type="match status" value="1"/>
</dbReference>
<evidence type="ECO:0000256" key="8">
    <source>
        <dbReference type="PROSITE-ProRule" id="PRU01091"/>
    </source>
</evidence>
<keyword evidence="6" id="KW-0804">Transcription</keyword>
<dbReference type="RefSeq" id="WP_204542070.1">
    <property type="nucleotide sequence ID" value="NZ_JAFBFI010000007.1"/>
</dbReference>
<evidence type="ECO:0000256" key="2">
    <source>
        <dbReference type="ARBA" id="ARBA00022553"/>
    </source>
</evidence>
<dbReference type="GO" id="GO:0003677">
    <property type="term" value="F:DNA binding"/>
    <property type="evidence" value="ECO:0007669"/>
    <property type="project" value="UniProtKB-KW"/>
</dbReference>
<evidence type="ECO:0000256" key="7">
    <source>
        <dbReference type="PROSITE-ProRule" id="PRU00169"/>
    </source>
</evidence>
<dbReference type="InterPro" id="IPR036388">
    <property type="entry name" value="WH-like_DNA-bd_sf"/>
</dbReference>
<keyword evidence="12" id="KW-1185">Reference proteome</keyword>
<evidence type="ECO:0000313" key="11">
    <source>
        <dbReference type="EMBL" id="MBM7692454.1"/>
    </source>
</evidence>
<dbReference type="Proteomes" id="UP000823486">
    <property type="component" value="Unassembled WGS sequence"/>
</dbReference>
<evidence type="ECO:0000256" key="4">
    <source>
        <dbReference type="ARBA" id="ARBA00023015"/>
    </source>
</evidence>
<dbReference type="PROSITE" id="PS51755">
    <property type="entry name" value="OMPR_PHOB"/>
    <property type="match status" value="1"/>
</dbReference>
<evidence type="ECO:0000259" key="10">
    <source>
        <dbReference type="PROSITE" id="PS51755"/>
    </source>
</evidence>
<reference evidence="11 12" key="1">
    <citation type="submission" date="2021-01" db="EMBL/GenBank/DDBJ databases">
        <title>Genomic Encyclopedia of Type Strains, Phase IV (KMG-IV): sequencing the most valuable type-strain genomes for metagenomic binning, comparative biology and taxonomic classification.</title>
        <authorList>
            <person name="Goeker M."/>
        </authorList>
    </citation>
    <scope>NUCLEOTIDE SEQUENCE [LARGE SCALE GENOMIC DNA]</scope>
    <source>
        <strain evidence="11 12">DSM 105482</strain>
    </source>
</reference>
<proteinExistence type="predicted"/>
<dbReference type="Gene3D" id="1.10.10.10">
    <property type="entry name" value="Winged helix-like DNA-binding domain superfamily/Winged helix DNA-binding domain"/>
    <property type="match status" value="1"/>
</dbReference>
<dbReference type="EMBL" id="JAFBFI010000007">
    <property type="protein sequence ID" value="MBM7692454.1"/>
    <property type="molecule type" value="Genomic_DNA"/>
</dbReference>
<comment type="subcellular location">
    <subcellularLocation>
        <location evidence="1">Cytoplasm</location>
    </subcellularLocation>
</comment>
<keyword evidence="3" id="KW-0902">Two-component regulatory system</keyword>
<dbReference type="InterPro" id="IPR001867">
    <property type="entry name" value="OmpR/PhoB-type_DNA-bd"/>
</dbReference>
<organism evidence="11 12">
    <name type="scientific">Peribacillus deserti</name>
    <dbReference type="NCBI Taxonomy" id="673318"/>
    <lineage>
        <taxon>Bacteria</taxon>
        <taxon>Bacillati</taxon>
        <taxon>Bacillota</taxon>
        <taxon>Bacilli</taxon>
        <taxon>Bacillales</taxon>
        <taxon>Bacillaceae</taxon>
        <taxon>Peribacillus</taxon>
    </lineage>
</organism>
<dbReference type="InterPro" id="IPR011006">
    <property type="entry name" value="CheY-like_superfamily"/>
</dbReference>
<comment type="caution">
    <text evidence="11">The sequence shown here is derived from an EMBL/GenBank/DDBJ whole genome shotgun (WGS) entry which is preliminary data.</text>
</comment>
<dbReference type="SMART" id="SM00862">
    <property type="entry name" value="Trans_reg_C"/>
    <property type="match status" value="1"/>
</dbReference>
<dbReference type="InterPro" id="IPR039420">
    <property type="entry name" value="WalR-like"/>
</dbReference>
<dbReference type="PROSITE" id="PS50110">
    <property type="entry name" value="RESPONSE_REGULATORY"/>
    <property type="match status" value="1"/>
</dbReference>
<dbReference type="SUPFAM" id="SSF52172">
    <property type="entry name" value="CheY-like"/>
    <property type="match status" value="1"/>
</dbReference>
<gene>
    <name evidence="11" type="ORF">JOC77_001884</name>
</gene>
<dbReference type="InterPro" id="IPR001789">
    <property type="entry name" value="Sig_transdc_resp-reg_receiver"/>
</dbReference>
<dbReference type="Pfam" id="PF00072">
    <property type="entry name" value="Response_reg"/>
    <property type="match status" value="1"/>
</dbReference>
<feature type="modified residue" description="4-aspartylphosphate" evidence="7">
    <location>
        <position position="52"/>
    </location>
</feature>
<dbReference type="SMART" id="SM00448">
    <property type="entry name" value="REC"/>
    <property type="match status" value="1"/>
</dbReference>
<dbReference type="PANTHER" id="PTHR48111:SF73">
    <property type="entry name" value="ALKALINE PHOSPHATASE SYNTHESIS TRANSCRIPTIONAL REGULATORY PROTEIN PHOP"/>
    <property type="match status" value="1"/>
</dbReference>
<feature type="domain" description="OmpR/PhoB-type" evidence="10">
    <location>
        <begin position="126"/>
        <end position="227"/>
    </location>
</feature>
<dbReference type="Gene3D" id="3.40.50.2300">
    <property type="match status" value="1"/>
</dbReference>
<evidence type="ECO:0000256" key="6">
    <source>
        <dbReference type="ARBA" id="ARBA00023163"/>
    </source>
</evidence>
<sequence>MKTILVVDDEYKIREVISSYLQNEGFLIKEAENGKDALEIIDKKSVDFIILDLMLPDMSGEEICLQIRRKFATPILMLTAKVRENDRIYGLTIGADDYMVKPFSPRELVMRVKTILRRSNPDQLLAETISFNQDELVIDQSYKEVRLKGKKIDLTPSEYKLLLVMARYPQRTYTRDELVFYVLGDDFVGDSRIIDQHIKNLRYKIKDNPKVPHYLETVYGMGYKFSGERL</sequence>
<dbReference type="CDD" id="cd00383">
    <property type="entry name" value="trans_reg_C"/>
    <property type="match status" value="1"/>
</dbReference>
<keyword evidence="4" id="KW-0805">Transcription regulation</keyword>
<feature type="DNA-binding region" description="OmpR/PhoB-type" evidence="8">
    <location>
        <begin position="126"/>
        <end position="227"/>
    </location>
</feature>
<keyword evidence="5 8" id="KW-0238">DNA-binding</keyword>
<dbReference type="Pfam" id="PF00486">
    <property type="entry name" value="Trans_reg_C"/>
    <property type="match status" value="1"/>
</dbReference>